<gene>
    <name evidence="3" type="ORF">SAMN06295970_13033</name>
</gene>
<name>A0ABY1QUC9_9BURK</name>
<dbReference type="Proteomes" id="UP001158049">
    <property type="component" value="Unassembled WGS sequence"/>
</dbReference>
<dbReference type="PRINTS" id="PR00081">
    <property type="entry name" value="GDHRDH"/>
</dbReference>
<dbReference type="CDD" id="cd05233">
    <property type="entry name" value="SDR_c"/>
    <property type="match status" value="1"/>
</dbReference>
<organism evidence="3 4">
    <name type="scientific">Noviherbaspirillum suwonense</name>
    <dbReference type="NCBI Taxonomy" id="1224511"/>
    <lineage>
        <taxon>Bacteria</taxon>
        <taxon>Pseudomonadati</taxon>
        <taxon>Pseudomonadota</taxon>
        <taxon>Betaproteobacteria</taxon>
        <taxon>Burkholderiales</taxon>
        <taxon>Oxalobacteraceae</taxon>
        <taxon>Noviherbaspirillum</taxon>
    </lineage>
</organism>
<comment type="similarity">
    <text evidence="1">Belongs to the short-chain dehydrogenases/reductases (SDR) family.</text>
</comment>
<accession>A0ABY1QUC9</accession>
<dbReference type="Pfam" id="PF13561">
    <property type="entry name" value="adh_short_C2"/>
    <property type="match status" value="1"/>
</dbReference>
<comment type="caution">
    <text evidence="3">The sequence shown here is derived from an EMBL/GenBank/DDBJ whole genome shotgun (WGS) entry which is preliminary data.</text>
</comment>
<evidence type="ECO:0000313" key="3">
    <source>
        <dbReference type="EMBL" id="SMP79013.1"/>
    </source>
</evidence>
<keyword evidence="2" id="KW-0560">Oxidoreductase</keyword>
<dbReference type="PROSITE" id="PS51257">
    <property type="entry name" value="PROKAR_LIPOPROTEIN"/>
    <property type="match status" value="1"/>
</dbReference>
<dbReference type="RefSeq" id="WP_283445202.1">
    <property type="nucleotide sequence ID" value="NZ_FXUL01000030.1"/>
</dbReference>
<evidence type="ECO:0000256" key="2">
    <source>
        <dbReference type="ARBA" id="ARBA00023002"/>
    </source>
</evidence>
<keyword evidence="4" id="KW-1185">Reference proteome</keyword>
<evidence type="ECO:0000313" key="4">
    <source>
        <dbReference type="Proteomes" id="UP001158049"/>
    </source>
</evidence>
<dbReference type="PRINTS" id="PR00080">
    <property type="entry name" value="SDRFAMILY"/>
</dbReference>
<evidence type="ECO:0000256" key="1">
    <source>
        <dbReference type="ARBA" id="ARBA00006484"/>
    </source>
</evidence>
<reference evidence="3 4" key="1">
    <citation type="submission" date="2017-05" db="EMBL/GenBank/DDBJ databases">
        <authorList>
            <person name="Varghese N."/>
            <person name="Submissions S."/>
        </authorList>
    </citation>
    <scope>NUCLEOTIDE SEQUENCE [LARGE SCALE GENOMIC DNA]</scope>
    <source>
        <strain evidence="3 4">DSM 26001</strain>
    </source>
</reference>
<dbReference type="InterPro" id="IPR036291">
    <property type="entry name" value="NAD(P)-bd_dom_sf"/>
</dbReference>
<dbReference type="Gene3D" id="3.40.50.720">
    <property type="entry name" value="NAD(P)-binding Rossmann-like Domain"/>
    <property type="match status" value="1"/>
</dbReference>
<dbReference type="EMBL" id="FXUL01000030">
    <property type="protein sequence ID" value="SMP79013.1"/>
    <property type="molecule type" value="Genomic_DNA"/>
</dbReference>
<protein>
    <submittedName>
        <fullName evidence="3">Meso-butanediol dehydrogenase / (S,S)-butanediol dehydrogenase / diacetyl reductase</fullName>
    </submittedName>
</protein>
<proteinExistence type="inferred from homology"/>
<dbReference type="PANTHER" id="PTHR24321:SF15">
    <property type="entry name" value="OXIDOREDUCTASE UCPA"/>
    <property type="match status" value="1"/>
</dbReference>
<dbReference type="SUPFAM" id="SSF51735">
    <property type="entry name" value="NAD(P)-binding Rossmann-fold domains"/>
    <property type="match status" value="1"/>
</dbReference>
<dbReference type="PANTHER" id="PTHR24321">
    <property type="entry name" value="DEHYDROGENASES, SHORT CHAIN"/>
    <property type="match status" value="1"/>
</dbReference>
<sequence length="255" mass="26445">MTRLLNKTALITGGGAGIGAACGLLFCTEGAAVILVDVDADALKRTEARICDQVPGAKVTTVTANVSSDAQKVIESCLGTDGKLDILVNNAAMRNYALVANATEEEWQSVITVNLIGTANYCAAALPLLRRSGSGSIVNVSSCYAVTGRKGMGIYDATKAAQLALTRTLAHEEAAHGVRVNAVCPGSTLTDFHVAKAESVGKSVEQLKTERQDTSLLGRWATPIEIAYPILWLASAEASFITGATLMADGGLSAM</sequence>
<dbReference type="InterPro" id="IPR002347">
    <property type="entry name" value="SDR_fam"/>
</dbReference>